<proteinExistence type="inferred from homology"/>
<evidence type="ECO:0000256" key="4">
    <source>
        <dbReference type="ARBA" id="ARBA00004940"/>
    </source>
</evidence>
<evidence type="ECO:0000256" key="19">
    <source>
        <dbReference type="PIRNR" id="PIRNR001257"/>
    </source>
</evidence>
<dbReference type="SUPFAM" id="SSF53720">
    <property type="entry name" value="ALDH-like"/>
    <property type="match status" value="1"/>
</dbReference>
<dbReference type="GO" id="GO:0046872">
    <property type="term" value="F:metal ion binding"/>
    <property type="evidence" value="ECO:0007669"/>
    <property type="project" value="UniProtKB-KW"/>
</dbReference>
<dbReference type="EC" id="1.1.1.23" evidence="19"/>
<keyword evidence="12" id="KW-0862">Zinc</keyword>
<dbReference type="Pfam" id="PF00815">
    <property type="entry name" value="Histidinol_dh"/>
    <property type="match status" value="1"/>
</dbReference>
<dbReference type="Gene3D" id="1.10.287.1080">
    <property type="entry name" value="MazG-like"/>
    <property type="match status" value="1"/>
</dbReference>
<evidence type="ECO:0000256" key="17">
    <source>
        <dbReference type="ARBA" id="ARBA00023268"/>
    </source>
</evidence>
<keyword evidence="10 19" id="KW-0547">Nucleotide-binding</keyword>
<keyword evidence="15 19" id="KW-0520">NAD</keyword>
<evidence type="ECO:0000313" key="22">
    <source>
        <dbReference type="EMBL" id="GMM38840.1"/>
    </source>
</evidence>
<dbReference type="CDD" id="cd06572">
    <property type="entry name" value="Histidinol_dh"/>
    <property type="match status" value="1"/>
</dbReference>
<evidence type="ECO:0000256" key="10">
    <source>
        <dbReference type="ARBA" id="ARBA00022741"/>
    </source>
</evidence>
<dbReference type="Gene3D" id="1.20.5.1300">
    <property type="match status" value="1"/>
</dbReference>
<keyword evidence="13 19" id="KW-0067">ATP-binding</keyword>
<dbReference type="NCBIfam" id="TIGR03188">
    <property type="entry name" value="histidine_hisI"/>
    <property type="match status" value="1"/>
</dbReference>
<dbReference type="PROSITE" id="PS00611">
    <property type="entry name" value="HISOL_DEHYDROGENASE"/>
    <property type="match status" value="1"/>
</dbReference>
<evidence type="ECO:0000256" key="14">
    <source>
        <dbReference type="ARBA" id="ARBA00023002"/>
    </source>
</evidence>
<dbReference type="GO" id="GO:0051287">
    <property type="term" value="F:NAD binding"/>
    <property type="evidence" value="ECO:0007669"/>
    <property type="project" value="UniProtKB-UniRule"/>
</dbReference>
<dbReference type="GO" id="GO:0005829">
    <property type="term" value="C:cytosol"/>
    <property type="evidence" value="ECO:0007669"/>
    <property type="project" value="TreeGrafter"/>
</dbReference>
<evidence type="ECO:0000256" key="7">
    <source>
        <dbReference type="ARBA" id="ARBA00008260"/>
    </source>
</evidence>
<dbReference type="InterPro" id="IPR038019">
    <property type="entry name" value="PRib_AMP_CycHydrolase_sf"/>
</dbReference>
<dbReference type="Pfam" id="PF01503">
    <property type="entry name" value="PRA-PH"/>
    <property type="match status" value="1"/>
</dbReference>
<evidence type="ECO:0000259" key="21">
    <source>
        <dbReference type="Pfam" id="PF01502"/>
    </source>
</evidence>
<dbReference type="RefSeq" id="XP_064855835.1">
    <property type="nucleotide sequence ID" value="XM_064999763.1"/>
</dbReference>
<feature type="region of interest" description="Disordered" evidence="20">
    <location>
        <begin position="370"/>
        <end position="403"/>
    </location>
</feature>
<dbReference type="InterPro" id="IPR012131">
    <property type="entry name" value="Hstdl_DH"/>
</dbReference>
<evidence type="ECO:0000256" key="9">
    <source>
        <dbReference type="ARBA" id="ARBA00022723"/>
    </source>
</evidence>
<keyword evidence="23" id="KW-1185">Reference proteome</keyword>
<dbReference type="InterPro" id="IPR016161">
    <property type="entry name" value="Ald_DH/histidinol_DH"/>
</dbReference>
<dbReference type="GO" id="GO:0000105">
    <property type="term" value="P:L-histidine biosynthetic process"/>
    <property type="evidence" value="ECO:0007669"/>
    <property type="project" value="UniProtKB-UniRule"/>
</dbReference>
<dbReference type="GeneID" id="90076828"/>
<dbReference type="EC" id="3.6.1.31" evidence="19"/>
<dbReference type="PANTHER" id="PTHR21256:SF2">
    <property type="entry name" value="HISTIDINE BIOSYNTHESIS TRIFUNCTIONAL PROTEIN"/>
    <property type="match status" value="1"/>
</dbReference>
<evidence type="ECO:0000256" key="5">
    <source>
        <dbReference type="ARBA" id="ARBA00005169"/>
    </source>
</evidence>
<dbReference type="GO" id="GO:0005524">
    <property type="term" value="F:ATP binding"/>
    <property type="evidence" value="ECO:0007669"/>
    <property type="project" value="UniProtKB-UniRule"/>
</dbReference>
<dbReference type="PIRSF" id="PIRSF001257">
    <property type="entry name" value="His_trifunctional"/>
    <property type="match status" value="1"/>
</dbReference>
<comment type="catalytic activity">
    <reaction evidence="18 19">
        <text>L-histidinol + 2 NAD(+) + H2O = L-histidine + 2 NADH + 3 H(+)</text>
        <dbReference type="Rhea" id="RHEA:20641"/>
        <dbReference type="ChEBI" id="CHEBI:15377"/>
        <dbReference type="ChEBI" id="CHEBI:15378"/>
        <dbReference type="ChEBI" id="CHEBI:57540"/>
        <dbReference type="ChEBI" id="CHEBI:57595"/>
        <dbReference type="ChEBI" id="CHEBI:57699"/>
        <dbReference type="ChEBI" id="CHEBI:57945"/>
        <dbReference type="EC" id="1.1.1.23"/>
    </reaction>
</comment>
<dbReference type="InterPro" id="IPR016298">
    <property type="entry name" value="Histidine_synth_trifunct"/>
</dbReference>
<dbReference type="EC" id="3.5.4.19" evidence="19"/>
<keyword evidence="11 19" id="KW-0378">Hydrolase</keyword>
<keyword evidence="14 19" id="KW-0560">Oxidoreductase</keyword>
<feature type="compositionally biased region" description="Low complexity" evidence="20">
    <location>
        <begin position="386"/>
        <end position="395"/>
    </location>
</feature>
<dbReference type="EMBL" id="BTFZ01000020">
    <property type="protein sequence ID" value="GMM38840.1"/>
    <property type="molecule type" value="Genomic_DNA"/>
</dbReference>
<name>A0AAV5QXK7_9ASCO</name>
<dbReference type="FunFam" id="3.10.20.810:FF:000002">
    <property type="entry name" value="Histidine biosynthesis trifunctional protein"/>
    <property type="match status" value="1"/>
</dbReference>
<comment type="catalytic activity">
    <reaction evidence="1 19">
        <text>1-(5-phospho-beta-D-ribosyl)-5'-AMP + H2O = 1-(5-phospho-beta-D-ribosyl)-5-[(5-phospho-beta-D-ribosylamino)methylideneamino]imidazole-4-carboxamide</text>
        <dbReference type="Rhea" id="RHEA:20049"/>
        <dbReference type="ChEBI" id="CHEBI:15377"/>
        <dbReference type="ChEBI" id="CHEBI:58435"/>
        <dbReference type="ChEBI" id="CHEBI:59457"/>
        <dbReference type="EC" id="3.5.4.19"/>
    </reaction>
</comment>
<evidence type="ECO:0000256" key="15">
    <source>
        <dbReference type="ARBA" id="ARBA00023027"/>
    </source>
</evidence>
<evidence type="ECO:0000256" key="20">
    <source>
        <dbReference type="SAM" id="MobiDB-lite"/>
    </source>
</evidence>
<evidence type="ECO:0000313" key="23">
    <source>
        <dbReference type="Proteomes" id="UP001360560"/>
    </source>
</evidence>
<reference evidence="22 23" key="1">
    <citation type="journal article" date="2023" name="Elife">
        <title>Identification of key yeast species and microbe-microbe interactions impacting larval growth of Drosophila in the wild.</title>
        <authorList>
            <person name="Mure A."/>
            <person name="Sugiura Y."/>
            <person name="Maeda R."/>
            <person name="Honda K."/>
            <person name="Sakurai N."/>
            <person name="Takahashi Y."/>
            <person name="Watada M."/>
            <person name="Katoh T."/>
            <person name="Gotoh A."/>
            <person name="Gotoh Y."/>
            <person name="Taniguchi I."/>
            <person name="Nakamura K."/>
            <person name="Hayashi T."/>
            <person name="Katayama T."/>
            <person name="Uemura T."/>
            <person name="Hattori Y."/>
        </authorList>
    </citation>
    <scope>NUCLEOTIDE SEQUENCE [LARGE SCALE GENOMIC DNA]</scope>
    <source>
        <strain evidence="22 23">SC-9</strain>
    </source>
</reference>
<dbReference type="Pfam" id="PF01502">
    <property type="entry name" value="PRA-CH"/>
    <property type="match status" value="1"/>
</dbReference>
<evidence type="ECO:0000256" key="2">
    <source>
        <dbReference type="ARBA" id="ARBA00001460"/>
    </source>
</evidence>
<dbReference type="GO" id="GO:0004399">
    <property type="term" value="F:histidinol dehydrogenase activity"/>
    <property type="evidence" value="ECO:0007669"/>
    <property type="project" value="UniProtKB-UniRule"/>
</dbReference>
<evidence type="ECO:0000256" key="6">
    <source>
        <dbReference type="ARBA" id="ARBA00005204"/>
    </source>
</evidence>
<dbReference type="PRINTS" id="PR00083">
    <property type="entry name" value="HOLDHDRGNASE"/>
</dbReference>
<comment type="catalytic activity">
    <reaction evidence="2 19">
        <text>1-(5-phospho-beta-D-ribosyl)-ATP + H2O = 1-(5-phospho-beta-D-ribosyl)-5'-AMP + diphosphate + H(+)</text>
        <dbReference type="Rhea" id="RHEA:22828"/>
        <dbReference type="ChEBI" id="CHEBI:15377"/>
        <dbReference type="ChEBI" id="CHEBI:15378"/>
        <dbReference type="ChEBI" id="CHEBI:33019"/>
        <dbReference type="ChEBI" id="CHEBI:59457"/>
        <dbReference type="ChEBI" id="CHEBI:73183"/>
        <dbReference type="EC" id="3.6.1.31"/>
    </reaction>
</comment>
<protein>
    <recommendedName>
        <fullName evidence="19">Histidine biosynthesis trifunctional protein</fullName>
    </recommendedName>
    <domain>
        <recommendedName>
            <fullName evidence="19">Phosphoribosyl-AMP cyclohydrolase</fullName>
            <ecNumber evidence="19">3.5.4.19</ecNumber>
        </recommendedName>
    </domain>
    <domain>
        <recommendedName>
            <fullName evidence="19">Phosphoribosyl-ATP pyrophosphohydrolase</fullName>
            <ecNumber evidence="19">3.6.1.31</ecNumber>
        </recommendedName>
    </domain>
    <domain>
        <recommendedName>
            <fullName evidence="19">Histidinol dehydrogenase</fullName>
            <shortName evidence="19">HDH</shortName>
            <ecNumber evidence="19">1.1.1.23</ecNumber>
        </recommendedName>
    </domain>
</protein>
<dbReference type="FunFam" id="1.10.287.1080:FF:000002">
    <property type="entry name" value="Histidine biosynthesis bifunctional protein HisIE"/>
    <property type="match status" value="1"/>
</dbReference>
<dbReference type="GO" id="GO:0004636">
    <property type="term" value="F:phosphoribosyl-ATP diphosphatase activity"/>
    <property type="evidence" value="ECO:0007669"/>
    <property type="project" value="UniProtKB-UniRule"/>
</dbReference>
<keyword evidence="16 19" id="KW-0368">Histidine biosynthesis</keyword>
<organism evidence="22 23">
    <name type="scientific">Saccharomycopsis crataegensis</name>
    <dbReference type="NCBI Taxonomy" id="43959"/>
    <lineage>
        <taxon>Eukaryota</taxon>
        <taxon>Fungi</taxon>
        <taxon>Dikarya</taxon>
        <taxon>Ascomycota</taxon>
        <taxon>Saccharomycotina</taxon>
        <taxon>Saccharomycetes</taxon>
        <taxon>Saccharomycopsidaceae</taxon>
        <taxon>Saccharomycopsis</taxon>
    </lineage>
</organism>
<dbReference type="FunFam" id="3.40.50.1980:FF:000050">
    <property type="entry name" value="Histidine biosynthesis trifunctional protein"/>
    <property type="match status" value="1"/>
</dbReference>
<feature type="domain" description="Phosphoribosyl-AMP cyclohydrolase" evidence="21">
    <location>
        <begin position="201"/>
        <end position="272"/>
    </location>
</feature>
<dbReference type="CDD" id="cd11546">
    <property type="entry name" value="NTP-PPase_His4"/>
    <property type="match status" value="1"/>
</dbReference>
<dbReference type="NCBIfam" id="TIGR00069">
    <property type="entry name" value="hisD"/>
    <property type="match status" value="1"/>
</dbReference>
<dbReference type="Gene3D" id="3.40.50.1980">
    <property type="entry name" value="Nitrogenase molybdenum iron protein domain"/>
    <property type="match status" value="2"/>
</dbReference>
<keyword evidence="17" id="KW-0511">Multifunctional enzyme</keyword>
<comment type="cofactor">
    <cofactor evidence="3">
        <name>Zn(2+)</name>
        <dbReference type="ChEBI" id="CHEBI:29105"/>
    </cofactor>
</comment>
<evidence type="ECO:0000256" key="11">
    <source>
        <dbReference type="ARBA" id="ARBA00022801"/>
    </source>
</evidence>
<evidence type="ECO:0000256" key="16">
    <source>
        <dbReference type="ARBA" id="ARBA00023102"/>
    </source>
</evidence>
<keyword evidence="8 19" id="KW-0028">Amino-acid biosynthesis</keyword>
<dbReference type="InterPro" id="IPR008179">
    <property type="entry name" value="HisE"/>
</dbReference>
<dbReference type="InterPro" id="IPR002496">
    <property type="entry name" value="PRib_AMP_CycHydrolase_dom"/>
</dbReference>
<dbReference type="FunFam" id="3.40.50.1980:FF:000001">
    <property type="entry name" value="Histidinol dehydrogenase"/>
    <property type="match status" value="1"/>
</dbReference>
<dbReference type="InterPro" id="IPR001692">
    <property type="entry name" value="Histidinol_DH_CS"/>
</dbReference>
<evidence type="ECO:0000256" key="1">
    <source>
        <dbReference type="ARBA" id="ARBA00000024"/>
    </source>
</evidence>
<evidence type="ECO:0000256" key="13">
    <source>
        <dbReference type="ARBA" id="ARBA00022840"/>
    </source>
</evidence>
<gene>
    <name evidence="22" type="ORF">DASC09_061790</name>
</gene>
<sequence length="842" mass="92121">MVFPLLPSFGSIEDPQLPSLAITGNILLPYSKSINYKQFINTFASPAAISVDIHDSSLETSEIVDILNSGVTRVIVDLQTAKDLQEFGVPESRIIVASNDVQSTFKNYLVDASTYNPESFSKQSQVFVDYRNSAVSKDTVIEASQEIIPIIKSENLTSDYTNANASVISIADFLLPVLVTDRQDGLFTSMVTDIHNHSLGLVYSSTNSIEEAIKNQAGVYQSRKRGLWFKGATSGATQKLLKIDIDCDGDVLKFVVEQTGVGFCHLETDTCFGNLSGISKLQAILEDRKANAPEGSYTKRLFNDEQLLNAKIKEEAEELTEATTKQEIAWEAADLIYFALTRCTKYGVSIADIEKNLDLKHLKVTRRKGDAKPKFLPQQPSEEKPQQQQQQQQQPSEEKSESGDIHLKVYDVADYSVAQVAKIIERPVQSTSNIMKLVNPIIENVIKNGDKALLELTEKFDKVKLSSPIIRAPFAPELYQLPKDIKDALDLSMENVHKFHVAQLQKETMEVETSPGVICSRFSRPIEKVGLYIPGGTAVLPSTALMLGVPAKAAGCREIILASPPRKDGTLTPEVVYVAHKIGAKAIVLAGGAQAVAAMAYGTESVPKVDKIMGPGNQFVTAAKMYVSNDTNALCAIDMPAGPSEVLVIADSSADPDFVAADLLSQAEHGVDSQVILISIDLSEEEIMKIQEAVDRQARQLPREAIIRKCIEHSMILNVKNVEDAFKYSNLYAPEHLILQIKNANQYIDLVDNAGSVFVGYLTPESCGDYSSGTNHTLPTYGYARMYSGVNTSTFLKFITSQEINNTGLKNIGPAVMSVAAVEGLDAHKNAVKIRMEKLGLL</sequence>
<comment type="pathway">
    <text evidence="4">Amino-acid biosynthesis; L-histidine biosynthesis; L-histidine from 5-phospho-alpha-D-ribose 1-diphosphate: step 9/9.</text>
</comment>
<dbReference type="Gene3D" id="3.10.20.810">
    <property type="entry name" value="Phosphoribosyl-AMP cyclohydrolase"/>
    <property type="match status" value="1"/>
</dbReference>
<dbReference type="FunFam" id="1.20.5.1300:FF:000001">
    <property type="entry name" value="Histidine biosynthesis trifunctional protein"/>
    <property type="match status" value="1"/>
</dbReference>
<evidence type="ECO:0000256" key="3">
    <source>
        <dbReference type="ARBA" id="ARBA00001947"/>
    </source>
</evidence>
<dbReference type="InterPro" id="IPR021130">
    <property type="entry name" value="PRib-ATP_PPHydrolase-like"/>
</dbReference>
<dbReference type="HAMAP" id="MF_01024">
    <property type="entry name" value="HisD"/>
    <property type="match status" value="1"/>
</dbReference>
<comment type="pathway">
    <text evidence="6">Amino-acid biosynthesis; L-histidine biosynthesis; L-histidine from 5-phospho-alpha-D-ribose 1-diphosphate: step 2/9.</text>
</comment>
<dbReference type="PANTHER" id="PTHR21256">
    <property type="entry name" value="HISTIDINOL DEHYDROGENASE HDH"/>
    <property type="match status" value="1"/>
</dbReference>
<evidence type="ECO:0000256" key="18">
    <source>
        <dbReference type="ARBA" id="ARBA00049489"/>
    </source>
</evidence>
<evidence type="ECO:0000256" key="8">
    <source>
        <dbReference type="ARBA" id="ARBA00022605"/>
    </source>
</evidence>
<dbReference type="GO" id="GO:0004635">
    <property type="term" value="F:phosphoribosyl-AMP cyclohydrolase activity"/>
    <property type="evidence" value="ECO:0007669"/>
    <property type="project" value="UniProtKB-UniRule"/>
</dbReference>
<dbReference type="SUPFAM" id="SSF141734">
    <property type="entry name" value="HisI-like"/>
    <property type="match status" value="1"/>
</dbReference>
<accession>A0AAV5QXK7</accession>
<comment type="caution">
    <text evidence="22">The sequence shown here is derived from an EMBL/GenBank/DDBJ whole genome shotgun (WGS) entry which is preliminary data.</text>
</comment>
<dbReference type="AlphaFoldDB" id="A0AAV5QXK7"/>
<comment type="similarity">
    <text evidence="7 19">In the C-terminal section; belongs to the histidinol dehydrogenase family.</text>
</comment>
<evidence type="ECO:0000256" key="12">
    <source>
        <dbReference type="ARBA" id="ARBA00022833"/>
    </source>
</evidence>
<dbReference type="Proteomes" id="UP001360560">
    <property type="component" value="Unassembled WGS sequence"/>
</dbReference>
<dbReference type="SUPFAM" id="SSF101386">
    <property type="entry name" value="all-alpha NTP pyrophosphatases"/>
    <property type="match status" value="1"/>
</dbReference>
<comment type="pathway">
    <text evidence="5">Amino-acid biosynthesis; L-histidine biosynthesis; L-histidine from 5-phospho-alpha-D-ribose 1-diphosphate: step 3/9.</text>
</comment>
<keyword evidence="9" id="KW-0479">Metal-binding</keyword>